<gene>
    <name evidence="1" type="ORF">ANN_13614</name>
</gene>
<proteinExistence type="predicted"/>
<protein>
    <submittedName>
        <fullName evidence="1">Uncharacterized protein</fullName>
    </submittedName>
</protein>
<comment type="caution">
    <text evidence="1">The sequence shown here is derived from an EMBL/GenBank/DDBJ whole genome shotgun (WGS) entry which is preliminary data.</text>
</comment>
<dbReference type="Proteomes" id="UP001148838">
    <property type="component" value="Unassembled WGS sequence"/>
</dbReference>
<organism evidence="1 2">
    <name type="scientific">Periplaneta americana</name>
    <name type="common">American cockroach</name>
    <name type="synonym">Blatta americana</name>
    <dbReference type="NCBI Taxonomy" id="6978"/>
    <lineage>
        <taxon>Eukaryota</taxon>
        <taxon>Metazoa</taxon>
        <taxon>Ecdysozoa</taxon>
        <taxon>Arthropoda</taxon>
        <taxon>Hexapoda</taxon>
        <taxon>Insecta</taxon>
        <taxon>Pterygota</taxon>
        <taxon>Neoptera</taxon>
        <taxon>Polyneoptera</taxon>
        <taxon>Dictyoptera</taxon>
        <taxon>Blattodea</taxon>
        <taxon>Blattoidea</taxon>
        <taxon>Blattidae</taxon>
        <taxon>Blattinae</taxon>
        <taxon>Periplaneta</taxon>
    </lineage>
</organism>
<name>A0ABQ8TM35_PERAM</name>
<dbReference type="EMBL" id="JAJSOF020000009">
    <property type="protein sequence ID" value="KAJ4446913.1"/>
    <property type="molecule type" value="Genomic_DNA"/>
</dbReference>
<reference evidence="1 2" key="1">
    <citation type="journal article" date="2022" name="Allergy">
        <title>Genome assembly and annotation of Periplaneta americana reveal a comprehensive cockroach allergen profile.</title>
        <authorList>
            <person name="Wang L."/>
            <person name="Xiong Q."/>
            <person name="Saelim N."/>
            <person name="Wang L."/>
            <person name="Nong W."/>
            <person name="Wan A.T."/>
            <person name="Shi M."/>
            <person name="Liu X."/>
            <person name="Cao Q."/>
            <person name="Hui J.H.L."/>
            <person name="Sookrung N."/>
            <person name="Leung T.F."/>
            <person name="Tungtrongchitr A."/>
            <person name="Tsui S.K.W."/>
        </authorList>
    </citation>
    <scope>NUCLEOTIDE SEQUENCE [LARGE SCALE GENOMIC DNA]</scope>
    <source>
        <strain evidence="1">PWHHKU_190912</strain>
    </source>
</reference>
<accession>A0ABQ8TM35</accession>
<keyword evidence="2" id="KW-1185">Reference proteome</keyword>
<evidence type="ECO:0000313" key="1">
    <source>
        <dbReference type="EMBL" id="KAJ4446913.1"/>
    </source>
</evidence>
<evidence type="ECO:0000313" key="2">
    <source>
        <dbReference type="Proteomes" id="UP001148838"/>
    </source>
</evidence>
<sequence>MAGLCEGDNEPPGSLKVIYSLMAADGDCHHLCKLMAPVRHRWRHDKRHRWNEHRGAIGLLTGEIRNTLIVINRDAEIIAMYNYD</sequence>